<dbReference type="PROSITE" id="PS51257">
    <property type="entry name" value="PROKAR_LIPOPROTEIN"/>
    <property type="match status" value="1"/>
</dbReference>
<dbReference type="PANTHER" id="PTHR43143">
    <property type="entry name" value="METALLOPHOSPHOESTERASE, CALCINEURIN SUPERFAMILY"/>
    <property type="match status" value="1"/>
</dbReference>
<dbReference type="Proteomes" id="UP000004892">
    <property type="component" value="Unassembled WGS sequence"/>
</dbReference>
<dbReference type="STRING" id="742817.HMPREF9449_02477"/>
<evidence type="ECO:0000259" key="1">
    <source>
        <dbReference type="Pfam" id="PF00149"/>
    </source>
</evidence>
<evidence type="ECO:0000313" key="3">
    <source>
        <dbReference type="Proteomes" id="UP000004892"/>
    </source>
</evidence>
<dbReference type="InterPro" id="IPR029052">
    <property type="entry name" value="Metallo-depent_PP-like"/>
</dbReference>
<dbReference type="Pfam" id="PF00149">
    <property type="entry name" value="Metallophos"/>
    <property type="match status" value="1"/>
</dbReference>
<dbReference type="PANTHER" id="PTHR43143:SF1">
    <property type="entry name" value="SERINE_THREONINE-PROTEIN PHOSPHATASE CPPED1"/>
    <property type="match status" value="1"/>
</dbReference>
<keyword evidence="3" id="KW-1185">Reference proteome</keyword>
<dbReference type="EMBL" id="ADMC01000026">
    <property type="protein sequence ID" value="EHP46110.1"/>
    <property type="molecule type" value="Genomic_DNA"/>
</dbReference>
<dbReference type="Gene3D" id="3.60.21.10">
    <property type="match status" value="1"/>
</dbReference>
<organism evidence="2 3">
    <name type="scientific">Odoribacter laneus YIT 12061</name>
    <dbReference type="NCBI Taxonomy" id="742817"/>
    <lineage>
        <taxon>Bacteria</taxon>
        <taxon>Pseudomonadati</taxon>
        <taxon>Bacteroidota</taxon>
        <taxon>Bacteroidia</taxon>
        <taxon>Bacteroidales</taxon>
        <taxon>Odoribacteraceae</taxon>
        <taxon>Odoribacter</taxon>
    </lineage>
</organism>
<dbReference type="SUPFAM" id="SSF56300">
    <property type="entry name" value="Metallo-dependent phosphatases"/>
    <property type="match status" value="1"/>
</dbReference>
<dbReference type="InterPro" id="IPR051918">
    <property type="entry name" value="STPP_CPPED1"/>
</dbReference>
<gene>
    <name evidence="2" type="ORF">HMPREF9449_02477</name>
</gene>
<dbReference type="GeneID" id="98070014"/>
<feature type="domain" description="Calcineurin-like phosphoesterase" evidence="1">
    <location>
        <begin position="58"/>
        <end position="230"/>
    </location>
</feature>
<dbReference type="PATRIC" id="fig|742817.3.peg.2649"/>
<dbReference type="GO" id="GO:0016787">
    <property type="term" value="F:hydrolase activity"/>
    <property type="evidence" value="ECO:0007669"/>
    <property type="project" value="InterPro"/>
</dbReference>
<dbReference type="RefSeq" id="WP_009137623.1">
    <property type="nucleotide sequence ID" value="NZ_JH594597.1"/>
</dbReference>
<dbReference type="AlphaFoldDB" id="H1DJP1"/>
<sequence>MKGKFCIGMICSALILCSCEQVFEYHPYELRLDEKYKHINEKNIERLRISDRNRDTVRFIAMGDTQRWYDETEDFVNAVNRRDDIDFVIHGGDISDFGLKKEYCWIHDIMSRLKVPYMAVIGNHDNLGSGREVYEAMYGALNFAFVYGGIKFVCLNTNALDYDYSIPVPDFEFIQEQIADTLEQPIHSSIAVMHTQPGNVIFNNNVKVPFQEYLKKLKNLRFCVHAHEHHVMVNDFFEDGIIYYGSDAMKNRNYLLFTVTKENYSYEVVYF</sequence>
<accession>H1DJP1</accession>
<dbReference type="HOGENOM" id="CLU_067998_0_0_10"/>
<reference evidence="2 3" key="1">
    <citation type="submission" date="2012-01" db="EMBL/GenBank/DDBJ databases">
        <title>The Genome Sequence of Odoribacter laneus YIT 12061.</title>
        <authorList>
            <consortium name="The Broad Institute Genome Sequencing Platform"/>
            <person name="Earl A."/>
            <person name="Ward D."/>
            <person name="Feldgarden M."/>
            <person name="Gevers D."/>
            <person name="Morotomi M."/>
            <person name="Young S.K."/>
            <person name="Zeng Q."/>
            <person name="Gargeya S."/>
            <person name="Fitzgerald M."/>
            <person name="Haas B."/>
            <person name="Abouelleil A."/>
            <person name="Alvarado L."/>
            <person name="Arachchi H.M."/>
            <person name="Berlin A."/>
            <person name="Chapman S.B."/>
            <person name="Gearin G."/>
            <person name="Goldberg J."/>
            <person name="Griggs A."/>
            <person name="Gujja S."/>
            <person name="Hansen M."/>
            <person name="Heiman D."/>
            <person name="Howarth C."/>
            <person name="Larimer J."/>
            <person name="Lui A."/>
            <person name="MacDonald P.J.P."/>
            <person name="McCowen C."/>
            <person name="Montmayeur A."/>
            <person name="Murphy C."/>
            <person name="Neiman D."/>
            <person name="Pearson M."/>
            <person name="Priest M."/>
            <person name="Roberts A."/>
            <person name="Saif S."/>
            <person name="Shea T."/>
            <person name="Sisk P."/>
            <person name="Stolte C."/>
            <person name="Sykes S."/>
            <person name="Wortman J."/>
            <person name="Nusbaum C."/>
            <person name="Birren B."/>
        </authorList>
    </citation>
    <scope>NUCLEOTIDE SEQUENCE [LARGE SCALE GENOMIC DNA]</scope>
    <source>
        <strain evidence="2 3">YIT 12061</strain>
    </source>
</reference>
<protein>
    <recommendedName>
        <fullName evidence="1">Calcineurin-like phosphoesterase domain-containing protein</fullName>
    </recommendedName>
</protein>
<evidence type="ECO:0000313" key="2">
    <source>
        <dbReference type="EMBL" id="EHP46110.1"/>
    </source>
</evidence>
<dbReference type="eggNOG" id="COG1409">
    <property type="taxonomic scope" value="Bacteria"/>
</dbReference>
<proteinExistence type="predicted"/>
<comment type="caution">
    <text evidence="2">The sequence shown here is derived from an EMBL/GenBank/DDBJ whole genome shotgun (WGS) entry which is preliminary data.</text>
</comment>
<name>H1DJP1_9BACT</name>
<dbReference type="InterPro" id="IPR004843">
    <property type="entry name" value="Calcineurin-like_PHP"/>
</dbReference>